<dbReference type="Proteomes" id="UP000785679">
    <property type="component" value="Unassembled WGS sequence"/>
</dbReference>
<comment type="caution">
    <text evidence="1">The sequence shown here is derived from an EMBL/GenBank/DDBJ whole genome shotgun (WGS) entry which is preliminary data.</text>
</comment>
<gene>
    <name evidence="1" type="ORF">FGO68_gene9982</name>
</gene>
<accession>A0A8J8NKL0</accession>
<reference evidence="1" key="1">
    <citation type="submission" date="2019-06" db="EMBL/GenBank/DDBJ databases">
        <authorList>
            <person name="Zheng W."/>
        </authorList>
    </citation>
    <scope>NUCLEOTIDE SEQUENCE</scope>
    <source>
        <strain evidence="1">QDHG01</strain>
    </source>
</reference>
<proteinExistence type="predicted"/>
<name>A0A8J8NKL0_HALGN</name>
<keyword evidence="2" id="KW-1185">Reference proteome</keyword>
<sequence>MMVPYHHLMQSHGKHNQKTASYIEGRSTQLMLYSEKMLEKIGKAIKSTNFIGENIKNVTCHKGIASKQVYFQFVR</sequence>
<dbReference type="AlphaFoldDB" id="A0A8J8NKL0"/>
<evidence type="ECO:0000313" key="2">
    <source>
        <dbReference type="Proteomes" id="UP000785679"/>
    </source>
</evidence>
<organism evidence="1 2">
    <name type="scientific">Halteria grandinella</name>
    <dbReference type="NCBI Taxonomy" id="5974"/>
    <lineage>
        <taxon>Eukaryota</taxon>
        <taxon>Sar</taxon>
        <taxon>Alveolata</taxon>
        <taxon>Ciliophora</taxon>
        <taxon>Intramacronucleata</taxon>
        <taxon>Spirotrichea</taxon>
        <taxon>Stichotrichia</taxon>
        <taxon>Sporadotrichida</taxon>
        <taxon>Halteriidae</taxon>
        <taxon>Halteria</taxon>
    </lineage>
</organism>
<protein>
    <submittedName>
        <fullName evidence="1">Uncharacterized protein</fullName>
    </submittedName>
</protein>
<evidence type="ECO:0000313" key="1">
    <source>
        <dbReference type="EMBL" id="TNV76454.1"/>
    </source>
</evidence>
<dbReference type="EMBL" id="RRYP01013544">
    <property type="protein sequence ID" value="TNV76454.1"/>
    <property type="molecule type" value="Genomic_DNA"/>
</dbReference>